<evidence type="ECO:0000256" key="2">
    <source>
        <dbReference type="ARBA" id="ARBA00006375"/>
    </source>
</evidence>
<evidence type="ECO:0000313" key="13">
    <source>
        <dbReference type="Proteomes" id="UP001153620"/>
    </source>
</evidence>
<name>A0A9N9WT30_9DIPT</name>
<evidence type="ECO:0000256" key="9">
    <source>
        <dbReference type="PROSITE-ProRule" id="PRU00282"/>
    </source>
</evidence>
<evidence type="ECO:0000256" key="8">
    <source>
        <dbReference type="ARBA" id="ARBA00023136"/>
    </source>
</evidence>
<keyword evidence="8 9" id="KW-0472">Membrane</keyword>
<feature type="repeat" description="Solcar" evidence="9">
    <location>
        <begin position="1"/>
        <end position="42"/>
    </location>
</feature>
<evidence type="ECO:0000256" key="10">
    <source>
        <dbReference type="RuleBase" id="RU000488"/>
    </source>
</evidence>
<evidence type="ECO:0000256" key="5">
    <source>
        <dbReference type="ARBA" id="ARBA00022737"/>
    </source>
</evidence>
<dbReference type="AlphaFoldDB" id="A0A9N9WT30"/>
<dbReference type="Proteomes" id="UP001153620">
    <property type="component" value="Chromosome 2"/>
</dbReference>
<feature type="transmembrane region" description="Helical" evidence="11">
    <location>
        <begin position="18"/>
        <end position="39"/>
    </location>
</feature>
<dbReference type="InterPro" id="IPR023395">
    <property type="entry name" value="MCP_dom_sf"/>
</dbReference>
<dbReference type="InterPro" id="IPR018108">
    <property type="entry name" value="MCP_transmembrane"/>
</dbReference>
<dbReference type="PANTHER" id="PTHR45624">
    <property type="entry name" value="MITOCHONDRIAL BASIC AMINO ACIDS TRANSPORTER-RELATED"/>
    <property type="match status" value="1"/>
</dbReference>
<dbReference type="SUPFAM" id="SSF103506">
    <property type="entry name" value="Mitochondrial carrier"/>
    <property type="match status" value="1"/>
</dbReference>
<dbReference type="PROSITE" id="PS50920">
    <property type="entry name" value="SOLCAR"/>
    <property type="match status" value="3"/>
</dbReference>
<dbReference type="EMBL" id="OU895878">
    <property type="protein sequence ID" value="CAG9804996.1"/>
    <property type="molecule type" value="Genomic_DNA"/>
</dbReference>
<dbReference type="OrthoDB" id="1924968at2759"/>
<keyword evidence="4 9" id="KW-0812">Transmembrane</keyword>
<feature type="repeat" description="Solcar" evidence="9">
    <location>
        <begin position="162"/>
        <end position="248"/>
    </location>
</feature>
<sequence length="254" mass="28963">MYNIIIRNNGLNGFYKGFYFPLLTNGTINALVFALYGNVMRCSSDIHRQELLKTHMLISGSAAGLTQALLSCPIEVVKIRLQTLGYIGRSWNCMRYIFQHEGLYGLYRGLVPMIFRDCFPYAIYAVVYDYMYEAGNRITFVQAIRMQSQEQQKQQSILTIKVEEILTSVAIVTASVLSWVLIAPLDVIKTIMQAETNPNIHKNMLESCAVLVRAHKYRALFAGSYMILGKSYATLWGYQYCLNKCQERALKDAN</sequence>
<keyword evidence="13" id="KW-1185">Reference proteome</keyword>
<dbReference type="InterPro" id="IPR050567">
    <property type="entry name" value="Mitochondrial_Carrier"/>
</dbReference>
<evidence type="ECO:0000256" key="4">
    <source>
        <dbReference type="ARBA" id="ARBA00022692"/>
    </source>
</evidence>
<evidence type="ECO:0000256" key="11">
    <source>
        <dbReference type="SAM" id="Phobius"/>
    </source>
</evidence>
<organism evidence="12 13">
    <name type="scientific">Chironomus riparius</name>
    <dbReference type="NCBI Taxonomy" id="315576"/>
    <lineage>
        <taxon>Eukaryota</taxon>
        <taxon>Metazoa</taxon>
        <taxon>Ecdysozoa</taxon>
        <taxon>Arthropoda</taxon>
        <taxon>Hexapoda</taxon>
        <taxon>Insecta</taxon>
        <taxon>Pterygota</taxon>
        <taxon>Neoptera</taxon>
        <taxon>Endopterygota</taxon>
        <taxon>Diptera</taxon>
        <taxon>Nematocera</taxon>
        <taxon>Chironomoidea</taxon>
        <taxon>Chironomidae</taxon>
        <taxon>Chironominae</taxon>
        <taxon>Chironomus</taxon>
    </lineage>
</organism>
<comment type="similarity">
    <text evidence="2 10">Belongs to the mitochondrial carrier (TC 2.A.29) family.</text>
</comment>
<dbReference type="GO" id="GO:0031966">
    <property type="term" value="C:mitochondrial membrane"/>
    <property type="evidence" value="ECO:0007669"/>
    <property type="project" value="UniProtKB-SubCell"/>
</dbReference>
<feature type="repeat" description="Solcar" evidence="9">
    <location>
        <begin position="54"/>
        <end position="134"/>
    </location>
</feature>
<reference evidence="12" key="2">
    <citation type="submission" date="2022-10" db="EMBL/GenBank/DDBJ databases">
        <authorList>
            <consortium name="ENA_rothamsted_submissions"/>
            <consortium name="culmorum"/>
            <person name="King R."/>
        </authorList>
    </citation>
    <scope>NUCLEOTIDE SEQUENCE</scope>
</reference>
<dbReference type="GO" id="GO:0005289">
    <property type="term" value="F:high-affinity L-arginine transmembrane transporter activity"/>
    <property type="evidence" value="ECO:0007669"/>
    <property type="project" value="TreeGrafter"/>
</dbReference>
<evidence type="ECO:0000256" key="7">
    <source>
        <dbReference type="ARBA" id="ARBA00023128"/>
    </source>
</evidence>
<keyword evidence="5" id="KW-0677">Repeat</keyword>
<evidence type="ECO:0000256" key="6">
    <source>
        <dbReference type="ARBA" id="ARBA00022989"/>
    </source>
</evidence>
<keyword evidence="3 10" id="KW-0813">Transport</keyword>
<dbReference type="Pfam" id="PF00153">
    <property type="entry name" value="Mito_carr"/>
    <property type="match status" value="2"/>
</dbReference>
<proteinExistence type="inferred from homology"/>
<comment type="subcellular location">
    <subcellularLocation>
        <location evidence="1">Mitochondrion membrane</location>
        <topology evidence="1">Multi-pass membrane protein</topology>
    </subcellularLocation>
</comment>
<dbReference type="PANTHER" id="PTHR45624:SF1">
    <property type="entry name" value="SD08189P"/>
    <property type="match status" value="1"/>
</dbReference>
<accession>A0A9N9WT30</accession>
<dbReference type="GO" id="GO:1990575">
    <property type="term" value="P:mitochondrial L-ornithine transmembrane transport"/>
    <property type="evidence" value="ECO:0007669"/>
    <property type="project" value="TreeGrafter"/>
</dbReference>
<evidence type="ECO:0000313" key="12">
    <source>
        <dbReference type="EMBL" id="CAG9804996.1"/>
    </source>
</evidence>
<evidence type="ECO:0000256" key="1">
    <source>
        <dbReference type="ARBA" id="ARBA00004225"/>
    </source>
</evidence>
<protein>
    <recommendedName>
        <fullName evidence="14">Mitochondrial carrier protein</fullName>
    </recommendedName>
</protein>
<reference evidence="12" key="1">
    <citation type="submission" date="2022-01" db="EMBL/GenBank/DDBJ databases">
        <authorList>
            <person name="King R."/>
        </authorList>
    </citation>
    <scope>NUCLEOTIDE SEQUENCE</scope>
</reference>
<evidence type="ECO:0000256" key="3">
    <source>
        <dbReference type="ARBA" id="ARBA00022448"/>
    </source>
</evidence>
<gene>
    <name evidence="12" type="ORF">CHIRRI_LOCUS7873</name>
</gene>
<keyword evidence="6 11" id="KW-1133">Transmembrane helix</keyword>
<keyword evidence="7" id="KW-0496">Mitochondrion</keyword>
<dbReference type="Gene3D" id="1.50.40.10">
    <property type="entry name" value="Mitochondrial carrier domain"/>
    <property type="match status" value="1"/>
</dbReference>
<evidence type="ECO:0008006" key="14">
    <source>
        <dbReference type="Google" id="ProtNLM"/>
    </source>
</evidence>